<dbReference type="GO" id="GO:0006338">
    <property type="term" value="P:chromatin remodeling"/>
    <property type="evidence" value="ECO:0007669"/>
    <property type="project" value="InterPro"/>
</dbReference>
<keyword evidence="2" id="KW-1185">Reference proteome</keyword>
<name>A0AA85KC97_TRIRE</name>
<feature type="domain" description="CHD subfamily II SANT-like" evidence="1">
    <location>
        <begin position="12"/>
        <end position="55"/>
    </location>
</feature>
<dbReference type="GO" id="GO:0003677">
    <property type="term" value="F:DNA binding"/>
    <property type="evidence" value="ECO:0007669"/>
    <property type="project" value="InterPro"/>
</dbReference>
<proteinExistence type="predicted"/>
<dbReference type="Pfam" id="PF06461">
    <property type="entry name" value="CHDII_SANT-like"/>
    <property type="match status" value="1"/>
</dbReference>
<dbReference type="Proteomes" id="UP000050795">
    <property type="component" value="Unassembled WGS sequence"/>
</dbReference>
<reference evidence="3" key="2">
    <citation type="submission" date="2023-11" db="UniProtKB">
        <authorList>
            <consortium name="WormBaseParasite"/>
        </authorList>
    </citation>
    <scope>IDENTIFICATION</scope>
</reference>
<dbReference type="WBParaSite" id="TREG1_80970.1">
    <property type="protein sequence ID" value="TREG1_80970.1"/>
    <property type="gene ID" value="TREG1_80970"/>
</dbReference>
<organism evidence="2 3">
    <name type="scientific">Trichobilharzia regenti</name>
    <name type="common">Nasal bird schistosome</name>
    <dbReference type="NCBI Taxonomy" id="157069"/>
    <lineage>
        <taxon>Eukaryota</taxon>
        <taxon>Metazoa</taxon>
        <taxon>Spiralia</taxon>
        <taxon>Lophotrochozoa</taxon>
        <taxon>Platyhelminthes</taxon>
        <taxon>Trematoda</taxon>
        <taxon>Digenea</taxon>
        <taxon>Strigeidida</taxon>
        <taxon>Schistosomatoidea</taxon>
        <taxon>Schistosomatidae</taxon>
        <taxon>Trichobilharzia</taxon>
    </lineage>
</organism>
<evidence type="ECO:0000313" key="3">
    <source>
        <dbReference type="WBParaSite" id="TREG1_80970.1"/>
    </source>
</evidence>
<accession>A0AA85KC97</accession>
<reference evidence="2" key="1">
    <citation type="submission" date="2022-06" db="EMBL/GenBank/DDBJ databases">
        <authorList>
            <person name="Berger JAMES D."/>
            <person name="Berger JAMES D."/>
        </authorList>
    </citation>
    <scope>NUCLEOTIDE SEQUENCE [LARGE SCALE GENOMIC DNA]</scope>
</reference>
<dbReference type="AlphaFoldDB" id="A0AA85KC97"/>
<sequence>MWCDDRCALDYSKETWSDGLPKEHLCVPAVLSRIAMLALIRNKVLEYIDINDARSIAIDDEYSEFKFNINEVGLSLLRCVLCGMMNVHKSTISVKQFAPNHRWLETLK</sequence>
<dbReference type="InterPro" id="IPR009462">
    <property type="entry name" value="CHD_II_SANT-like"/>
</dbReference>
<evidence type="ECO:0000313" key="2">
    <source>
        <dbReference type="Proteomes" id="UP000050795"/>
    </source>
</evidence>
<protein>
    <recommendedName>
        <fullName evidence="1">CHD subfamily II SANT-like domain-containing protein</fullName>
    </recommendedName>
</protein>
<evidence type="ECO:0000259" key="1">
    <source>
        <dbReference type="Pfam" id="PF06461"/>
    </source>
</evidence>